<keyword evidence="1" id="KW-0808">Transferase</keyword>
<dbReference type="InterPro" id="IPR050769">
    <property type="entry name" value="NAT_camello-type"/>
</dbReference>
<organism evidence="3 4">
    <name type="scientific">Algisphaera agarilytica</name>
    <dbReference type="NCBI Taxonomy" id="1385975"/>
    <lineage>
        <taxon>Bacteria</taxon>
        <taxon>Pseudomonadati</taxon>
        <taxon>Planctomycetota</taxon>
        <taxon>Phycisphaerae</taxon>
        <taxon>Phycisphaerales</taxon>
        <taxon>Phycisphaeraceae</taxon>
        <taxon>Algisphaera</taxon>
    </lineage>
</organism>
<dbReference type="PROSITE" id="PS51186">
    <property type="entry name" value="GNAT"/>
    <property type="match status" value="1"/>
</dbReference>
<evidence type="ECO:0000259" key="2">
    <source>
        <dbReference type="PROSITE" id="PS51186"/>
    </source>
</evidence>
<keyword evidence="3" id="KW-0689">Ribosomal protein</keyword>
<reference evidence="3 4" key="1">
    <citation type="submission" date="2020-08" db="EMBL/GenBank/DDBJ databases">
        <title>Genomic Encyclopedia of Type Strains, Phase IV (KMG-IV): sequencing the most valuable type-strain genomes for metagenomic binning, comparative biology and taxonomic classification.</title>
        <authorList>
            <person name="Goeker M."/>
        </authorList>
    </citation>
    <scope>NUCLEOTIDE SEQUENCE [LARGE SCALE GENOMIC DNA]</scope>
    <source>
        <strain evidence="3 4">DSM 103725</strain>
    </source>
</reference>
<dbReference type="PANTHER" id="PTHR13947">
    <property type="entry name" value="GNAT FAMILY N-ACETYLTRANSFERASE"/>
    <property type="match status" value="1"/>
</dbReference>
<dbReference type="RefSeq" id="WP_184679137.1">
    <property type="nucleotide sequence ID" value="NZ_JACHGY010000001.1"/>
</dbReference>
<accession>A0A7X0LMJ2</accession>
<dbReference type="PANTHER" id="PTHR13947:SF37">
    <property type="entry name" value="LD18367P"/>
    <property type="match status" value="1"/>
</dbReference>
<dbReference type="InterPro" id="IPR000182">
    <property type="entry name" value="GNAT_dom"/>
</dbReference>
<protein>
    <submittedName>
        <fullName evidence="3">Ribosomal protein S18 acetylase RimI-like enzyme</fullName>
    </submittedName>
</protein>
<dbReference type="GO" id="GO:0005840">
    <property type="term" value="C:ribosome"/>
    <property type="evidence" value="ECO:0007669"/>
    <property type="project" value="UniProtKB-KW"/>
</dbReference>
<dbReference type="CDD" id="cd04301">
    <property type="entry name" value="NAT_SF"/>
    <property type="match status" value="1"/>
</dbReference>
<dbReference type="Proteomes" id="UP000541810">
    <property type="component" value="Unassembled WGS sequence"/>
</dbReference>
<dbReference type="SUPFAM" id="SSF55729">
    <property type="entry name" value="Acyl-CoA N-acyltransferases (Nat)"/>
    <property type="match status" value="1"/>
</dbReference>
<sequence length="182" mass="20585">MADQFRQSDVGQSFDYSTLNVRTFVADDQSEVLRLYNDGLLAGQIAPNDTGADLDHVAEAYFDEPRHHFWVAQVAEQIVGMIGVGSDEEHTAEVRRLRVDPAHQDGPVAEQLLESALNHCKNNGYLKIRLDTRYEKTAALGHFDRIGFQHTRTRTAPGKEVLEFYLDLYRQHEDQPDGTPTS</sequence>
<evidence type="ECO:0000313" key="4">
    <source>
        <dbReference type="Proteomes" id="UP000541810"/>
    </source>
</evidence>
<gene>
    <name evidence="3" type="ORF">HNQ40_003492</name>
</gene>
<dbReference type="AlphaFoldDB" id="A0A7X0LMJ2"/>
<comment type="caution">
    <text evidence="3">The sequence shown here is derived from an EMBL/GenBank/DDBJ whole genome shotgun (WGS) entry which is preliminary data.</text>
</comment>
<dbReference type="Gene3D" id="3.40.630.30">
    <property type="match status" value="1"/>
</dbReference>
<proteinExistence type="predicted"/>
<dbReference type="EMBL" id="JACHGY010000001">
    <property type="protein sequence ID" value="MBB6431686.1"/>
    <property type="molecule type" value="Genomic_DNA"/>
</dbReference>
<dbReference type="InterPro" id="IPR016181">
    <property type="entry name" value="Acyl_CoA_acyltransferase"/>
</dbReference>
<dbReference type="GO" id="GO:0008080">
    <property type="term" value="F:N-acetyltransferase activity"/>
    <property type="evidence" value="ECO:0007669"/>
    <property type="project" value="InterPro"/>
</dbReference>
<evidence type="ECO:0000256" key="1">
    <source>
        <dbReference type="ARBA" id="ARBA00022679"/>
    </source>
</evidence>
<keyword evidence="4" id="KW-1185">Reference proteome</keyword>
<feature type="domain" description="N-acetyltransferase" evidence="2">
    <location>
        <begin position="19"/>
        <end position="171"/>
    </location>
</feature>
<keyword evidence="3" id="KW-0687">Ribonucleoprotein</keyword>
<name>A0A7X0LMJ2_9BACT</name>
<evidence type="ECO:0000313" key="3">
    <source>
        <dbReference type="EMBL" id="MBB6431686.1"/>
    </source>
</evidence>
<dbReference type="Pfam" id="PF00583">
    <property type="entry name" value="Acetyltransf_1"/>
    <property type="match status" value="1"/>
</dbReference>